<organism evidence="1 2">
    <name type="scientific">Ancylostoma ceylanicum</name>
    <dbReference type="NCBI Taxonomy" id="53326"/>
    <lineage>
        <taxon>Eukaryota</taxon>
        <taxon>Metazoa</taxon>
        <taxon>Ecdysozoa</taxon>
        <taxon>Nematoda</taxon>
        <taxon>Chromadorea</taxon>
        <taxon>Rhabditida</taxon>
        <taxon>Rhabditina</taxon>
        <taxon>Rhabditomorpha</taxon>
        <taxon>Strongyloidea</taxon>
        <taxon>Ancylostomatidae</taxon>
        <taxon>Ancylostomatinae</taxon>
        <taxon>Ancylostoma</taxon>
    </lineage>
</organism>
<keyword evidence="2" id="KW-1185">Reference proteome</keyword>
<protein>
    <submittedName>
        <fullName evidence="1">Uncharacterized protein</fullName>
    </submittedName>
</protein>
<name>A0A016S6C1_9BILA</name>
<evidence type="ECO:0000313" key="2">
    <source>
        <dbReference type="Proteomes" id="UP000024635"/>
    </source>
</evidence>
<sequence>MLNQGQGFDLRQRHNFCKTIFCTSPHTSAQICTYINPLGSRTTWAKRSVSVLAANHNCNVVQRVLDVSDR</sequence>
<dbReference type="EMBL" id="JARK01001619">
    <property type="protein sequence ID" value="EYB86215.1"/>
    <property type="molecule type" value="Genomic_DNA"/>
</dbReference>
<proteinExistence type="predicted"/>
<comment type="caution">
    <text evidence="1">The sequence shown here is derived from an EMBL/GenBank/DDBJ whole genome shotgun (WGS) entry which is preliminary data.</text>
</comment>
<reference evidence="2" key="1">
    <citation type="journal article" date="2015" name="Nat. Genet.">
        <title>The genome and transcriptome of the zoonotic hookworm Ancylostoma ceylanicum identify infection-specific gene families.</title>
        <authorList>
            <person name="Schwarz E.M."/>
            <person name="Hu Y."/>
            <person name="Antoshechkin I."/>
            <person name="Miller M.M."/>
            <person name="Sternberg P.W."/>
            <person name="Aroian R.V."/>
        </authorList>
    </citation>
    <scope>NUCLEOTIDE SEQUENCE</scope>
    <source>
        <strain evidence="2">HY135</strain>
    </source>
</reference>
<dbReference type="AlphaFoldDB" id="A0A016S6C1"/>
<dbReference type="Proteomes" id="UP000024635">
    <property type="component" value="Unassembled WGS sequence"/>
</dbReference>
<accession>A0A016S6C1</accession>
<evidence type="ECO:0000313" key="1">
    <source>
        <dbReference type="EMBL" id="EYB86215.1"/>
    </source>
</evidence>
<gene>
    <name evidence="1" type="primary">Acey_s0283.g1322</name>
    <name evidence="1" type="ORF">Y032_0283g1322</name>
</gene>